<evidence type="ECO:0000256" key="1">
    <source>
        <dbReference type="SAM" id="SignalP"/>
    </source>
</evidence>
<name>H1Q4T0_9BACT</name>
<accession>H1Q4T0</accession>
<dbReference type="STRING" id="883158.HMPREF9140_01918"/>
<keyword evidence="1" id="KW-0732">Signal</keyword>
<evidence type="ECO:0008006" key="4">
    <source>
        <dbReference type="Google" id="ProtNLM"/>
    </source>
</evidence>
<evidence type="ECO:0000313" key="3">
    <source>
        <dbReference type="Proteomes" id="UP000016023"/>
    </source>
</evidence>
<dbReference type="RefSeq" id="WP_006953522.1">
    <property type="nucleotide sequence ID" value="NZ_JH594523.1"/>
</dbReference>
<dbReference type="AlphaFoldDB" id="H1Q4T0"/>
<comment type="caution">
    <text evidence="2">The sequence shown here is derived from an EMBL/GenBank/DDBJ whole genome shotgun (WGS) entry which is preliminary data.</text>
</comment>
<protein>
    <recommendedName>
        <fullName evidence="4">Outer membrane protein beta-barrel domain-containing protein</fullName>
    </recommendedName>
</protein>
<gene>
    <name evidence="2" type="ORF">HMPREF9140_01918</name>
</gene>
<dbReference type="Proteomes" id="UP000016023">
    <property type="component" value="Unassembled WGS sequence"/>
</dbReference>
<dbReference type="PATRIC" id="fig|883158.3.peg.1922"/>
<feature type="signal peptide" evidence="1">
    <location>
        <begin position="1"/>
        <end position="30"/>
    </location>
</feature>
<reference evidence="2 3" key="1">
    <citation type="submission" date="2011-12" db="EMBL/GenBank/DDBJ databases">
        <title>The Genome Sequence of Prevotella micans F0438.</title>
        <authorList>
            <consortium name="The Broad Institute Genome Sequencing Platform"/>
            <person name="Earl A."/>
            <person name="Ward D."/>
            <person name="Feldgarden M."/>
            <person name="Gevers D."/>
            <person name="Izard J."/>
            <person name="Baranova O.V."/>
            <person name="Blanton J.M."/>
            <person name="Wade W.G."/>
            <person name="Dewhirst F.E."/>
            <person name="Young S.K."/>
            <person name="Zeng Q."/>
            <person name="Gargeya S."/>
            <person name="Fitzgerald M."/>
            <person name="Haas B."/>
            <person name="Abouelleil A."/>
            <person name="Alvarado L."/>
            <person name="Arachchi H.M."/>
            <person name="Berlin A."/>
            <person name="Chapman S.B."/>
            <person name="Gearin G."/>
            <person name="Goldberg J."/>
            <person name="Griggs A."/>
            <person name="Gujja S."/>
            <person name="Hansen M."/>
            <person name="Heiman D."/>
            <person name="Howarth C."/>
            <person name="Larimer J."/>
            <person name="Lui A."/>
            <person name="MacDonald P.J.P."/>
            <person name="McCowen C."/>
            <person name="Montmayeur A."/>
            <person name="Murphy C."/>
            <person name="Neiman D."/>
            <person name="Pearson M."/>
            <person name="Priest M."/>
            <person name="Roberts A."/>
            <person name="Saif S."/>
            <person name="Shea T."/>
            <person name="Sisk P."/>
            <person name="Stolte C."/>
            <person name="Sykes S."/>
            <person name="Wortman J."/>
            <person name="Nusbaum C."/>
            <person name="Birren B."/>
        </authorList>
    </citation>
    <scope>NUCLEOTIDE SEQUENCE [LARGE SCALE GENOMIC DNA]</scope>
    <source>
        <strain evidence="2 3">F0438</strain>
    </source>
</reference>
<sequence length="230" mass="25662">MRKKNLSPTPRPLALILLLWSTLFASNLSAQVIQPEQAEVQKPESSQEIPKRSKNNFMGSVSYNRIGVDLNSSSTFPNGEYAVPLMGPTVQLGTNIKNEKGEPIWFIVELGMAKNQDNTTKTHLKSVTILNIGYEYPVLYILDGKQVQLTLDYGLFASMCSLRGTDSNSLSKWGLAARSILAFRQKSQKGVSFGVKLYNLLGRYFGKNKVDSPLRFSYTNEFGIGAMIYF</sequence>
<feature type="chain" id="PRO_5003552294" description="Outer membrane protein beta-barrel domain-containing protein" evidence="1">
    <location>
        <begin position="31"/>
        <end position="230"/>
    </location>
</feature>
<keyword evidence="3" id="KW-1185">Reference proteome</keyword>
<evidence type="ECO:0000313" key="2">
    <source>
        <dbReference type="EMBL" id="EHO66973.1"/>
    </source>
</evidence>
<proteinExistence type="predicted"/>
<organism evidence="2 3">
    <name type="scientific">Prevotella micans F0438</name>
    <dbReference type="NCBI Taxonomy" id="883158"/>
    <lineage>
        <taxon>Bacteria</taxon>
        <taxon>Pseudomonadati</taxon>
        <taxon>Bacteroidota</taxon>
        <taxon>Bacteroidia</taxon>
        <taxon>Bacteroidales</taxon>
        <taxon>Prevotellaceae</taxon>
        <taxon>Prevotella</taxon>
    </lineage>
</organism>
<dbReference type="HOGENOM" id="CLU_1203945_0_0_10"/>
<dbReference type="EMBL" id="AGWK01000052">
    <property type="protein sequence ID" value="EHO66973.1"/>
    <property type="molecule type" value="Genomic_DNA"/>
</dbReference>